<name>A0A292Z9R6_SPHSA</name>
<protein>
    <submittedName>
        <fullName evidence="1">Uncharacterized protein</fullName>
    </submittedName>
</protein>
<accession>A0A292Z9R6</accession>
<sequence>MGEAPEWNAHVRPDCVGGPVLIAQASCRTCFSMTARRQGRA</sequence>
<organism evidence="1 2">
    <name type="scientific">Sphingobium fuliginis (strain ATCC 27551)</name>
    <dbReference type="NCBI Taxonomy" id="336203"/>
    <lineage>
        <taxon>Bacteria</taxon>
        <taxon>Pseudomonadati</taxon>
        <taxon>Pseudomonadota</taxon>
        <taxon>Alphaproteobacteria</taxon>
        <taxon>Sphingomonadales</taxon>
        <taxon>Sphingomonadaceae</taxon>
        <taxon>Sphingobium</taxon>
    </lineage>
</organism>
<gene>
    <name evidence="1" type="ORF">SFOMI_0159</name>
</gene>
<evidence type="ECO:0000313" key="2">
    <source>
        <dbReference type="Proteomes" id="UP000221538"/>
    </source>
</evidence>
<dbReference type="Proteomes" id="UP000221538">
    <property type="component" value="Unassembled WGS sequence"/>
</dbReference>
<reference evidence="1 2" key="1">
    <citation type="journal article" date="2013" name="Biodegradation">
        <title>Occurrence of 4-tert-butylphenol (4-t-BP) biodegradation in an aquatic sample caused by the presence of Spirodela polyrrhiza and isolation of a 4-t-BP-utilizing bacterium.</title>
        <authorList>
            <person name="Ogata Y."/>
            <person name="Toyama T."/>
            <person name="Yu N."/>
            <person name="Wang X."/>
            <person name="Sei K."/>
            <person name="Ike M."/>
        </authorList>
    </citation>
    <scope>NUCLEOTIDE SEQUENCE [LARGE SCALE GENOMIC DNA]</scope>
    <source>
        <strain evidence="1 2">OMI</strain>
    </source>
</reference>
<comment type="caution">
    <text evidence="1">The sequence shown here is derived from an EMBL/GenBank/DDBJ whole genome shotgun (WGS) entry which is preliminary data.</text>
</comment>
<dbReference type="EMBL" id="BEWI01000030">
    <property type="protein sequence ID" value="GAY19639.1"/>
    <property type="molecule type" value="Genomic_DNA"/>
</dbReference>
<dbReference type="AlphaFoldDB" id="A0A292Z9R6"/>
<reference evidence="1 2" key="2">
    <citation type="journal article" date="2013" name="Environ. Sci. Technol.">
        <title>The 4-tert-butylphenol-utilizing bacterium Sphingobium fuliginis OMI can degrade bisphenols via phenolic ring hydroxylation and meta-cleavage pathway.</title>
        <authorList>
            <person name="Ogata Y."/>
            <person name="Goda S."/>
            <person name="Toyama T."/>
            <person name="Sei K."/>
            <person name="Ike M."/>
        </authorList>
    </citation>
    <scope>NUCLEOTIDE SEQUENCE [LARGE SCALE GENOMIC DNA]</scope>
    <source>
        <strain evidence="1 2">OMI</strain>
    </source>
</reference>
<proteinExistence type="predicted"/>
<evidence type="ECO:0000313" key="1">
    <source>
        <dbReference type="EMBL" id="GAY19639.1"/>
    </source>
</evidence>